<dbReference type="Proteomes" id="UP001227230">
    <property type="component" value="Chromosome 10"/>
</dbReference>
<evidence type="ECO:0000256" key="1">
    <source>
        <dbReference type="SAM" id="MobiDB-lite"/>
    </source>
</evidence>
<sequence length="161" mass="17830">MFLTMEMSHRRGRVQIVSLEDELDNLQQLSNIQPAATTTPSSSNPSDSSNPSVVGKTEGVLFEDDGDGYEFRKCGYLLTYYVAQLQSSVVFIRVSKTEGSWKRPKHGLHVQLLLGGGAKIDAQATDGEVLQITMPSEHEVSDLVSTRNEQYWNRLGSNVIP</sequence>
<evidence type="ECO:0000313" key="4">
    <source>
        <dbReference type="Proteomes" id="UP001227230"/>
    </source>
</evidence>
<dbReference type="EMBL" id="CP126657">
    <property type="protein sequence ID" value="WJZ97259.1"/>
    <property type="molecule type" value="Genomic_DNA"/>
</dbReference>
<evidence type="ECO:0000259" key="2">
    <source>
        <dbReference type="Pfam" id="PF17137"/>
    </source>
</evidence>
<dbReference type="Pfam" id="PF17137">
    <property type="entry name" value="DUF5110"/>
    <property type="match status" value="1"/>
</dbReference>
<accession>A0ABY9CQA1</accession>
<evidence type="ECO:0000313" key="3">
    <source>
        <dbReference type="EMBL" id="WJZ97259.1"/>
    </source>
</evidence>
<proteinExistence type="predicted"/>
<protein>
    <recommendedName>
        <fullName evidence="2">DUF5110 domain-containing protein</fullName>
    </recommendedName>
</protein>
<reference evidence="3 4" key="1">
    <citation type="journal article" date="2023" name="Hortic Res">
        <title>The complete reference genome for grapevine (Vitis vinifera L.) genetics and breeding.</title>
        <authorList>
            <person name="Shi X."/>
            <person name="Cao S."/>
            <person name="Wang X."/>
            <person name="Huang S."/>
            <person name="Wang Y."/>
            <person name="Liu Z."/>
            <person name="Liu W."/>
            <person name="Leng X."/>
            <person name="Peng Y."/>
            <person name="Wang N."/>
            <person name="Wang Y."/>
            <person name="Ma Z."/>
            <person name="Xu X."/>
            <person name="Zhang F."/>
            <person name="Xue H."/>
            <person name="Zhong H."/>
            <person name="Wang Y."/>
            <person name="Zhang K."/>
            <person name="Velt A."/>
            <person name="Avia K."/>
            <person name="Holtgrawe D."/>
            <person name="Grimplet J."/>
            <person name="Matus J.T."/>
            <person name="Ware D."/>
            <person name="Wu X."/>
            <person name="Wang H."/>
            <person name="Liu C."/>
            <person name="Fang Y."/>
            <person name="Rustenholz C."/>
            <person name="Cheng Z."/>
            <person name="Xiao H."/>
            <person name="Zhou Y."/>
        </authorList>
    </citation>
    <scope>NUCLEOTIDE SEQUENCE [LARGE SCALE GENOMIC DNA]</scope>
    <source>
        <strain evidence="4">cv. Pinot noir / PN40024</strain>
        <tissue evidence="3">Leaf</tissue>
    </source>
</reference>
<organism evidence="3 4">
    <name type="scientific">Vitis vinifera</name>
    <name type="common">Grape</name>
    <dbReference type="NCBI Taxonomy" id="29760"/>
    <lineage>
        <taxon>Eukaryota</taxon>
        <taxon>Viridiplantae</taxon>
        <taxon>Streptophyta</taxon>
        <taxon>Embryophyta</taxon>
        <taxon>Tracheophyta</taxon>
        <taxon>Spermatophyta</taxon>
        <taxon>Magnoliopsida</taxon>
        <taxon>eudicotyledons</taxon>
        <taxon>Gunneridae</taxon>
        <taxon>Pentapetalae</taxon>
        <taxon>rosids</taxon>
        <taxon>Vitales</taxon>
        <taxon>Vitaceae</taxon>
        <taxon>Viteae</taxon>
        <taxon>Vitis</taxon>
    </lineage>
</organism>
<gene>
    <name evidence="3" type="ORF">VitviT2T_015878</name>
</gene>
<name>A0ABY9CQA1_VITVI</name>
<feature type="domain" description="DUF5110" evidence="2">
    <location>
        <begin position="56"/>
        <end position="113"/>
    </location>
</feature>
<feature type="region of interest" description="Disordered" evidence="1">
    <location>
        <begin position="35"/>
        <end position="56"/>
    </location>
</feature>
<dbReference type="InterPro" id="IPR033403">
    <property type="entry name" value="DUF5110"/>
</dbReference>
<keyword evidence="4" id="KW-1185">Reference proteome</keyword>
<feature type="compositionally biased region" description="Low complexity" evidence="1">
    <location>
        <begin position="37"/>
        <end position="52"/>
    </location>
</feature>